<organism evidence="1 2">
    <name type="scientific">Hymenobacter armeniacus</name>
    <dbReference type="NCBI Taxonomy" id="2771358"/>
    <lineage>
        <taxon>Bacteria</taxon>
        <taxon>Pseudomonadati</taxon>
        <taxon>Bacteroidota</taxon>
        <taxon>Cytophagia</taxon>
        <taxon>Cytophagales</taxon>
        <taxon>Hymenobacteraceae</taxon>
        <taxon>Hymenobacter</taxon>
    </lineage>
</organism>
<accession>A0ABR8JV39</accession>
<evidence type="ECO:0000313" key="2">
    <source>
        <dbReference type="Proteomes" id="UP000606003"/>
    </source>
</evidence>
<name>A0ABR8JV39_9BACT</name>
<gene>
    <name evidence="1" type="ORF">IC234_09635</name>
</gene>
<dbReference type="Proteomes" id="UP000606003">
    <property type="component" value="Unassembled WGS sequence"/>
</dbReference>
<evidence type="ECO:0000313" key="1">
    <source>
        <dbReference type="EMBL" id="MBD2722387.1"/>
    </source>
</evidence>
<keyword evidence="2" id="KW-1185">Reference proteome</keyword>
<dbReference type="EMBL" id="JACXAC010000003">
    <property type="protein sequence ID" value="MBD2722387.1"/>
    <property type="molecule type" value="Genomic_DNA"/>
</dbReference>
<reference evidence="1 2" key="1">
    <citation type="submission" date="2020-09" db="EMBL/GenBank/DDBJ databases">
        <authorList>
            <person name="Kim M.K."/>
        </authorList>
    </citation>
    <scope>NUCLEOTIDE SEQUENCE [LARGE SCALE GENOMIC DNA]</scope>
    <source>
        <strain evidence="1 2">BT189</strain>
    </source>
</reference>
<proteinExistence type="predicted"/>
<sequence length="197" mass="22650">MPTIEEKNKAGKGLAFDFPSDWYAVKYDQDAEPRYNEPAGFYRSVILSEGVQQVRGMDIVCRLPGQPVRLQLIEVKDERERAPDANVAVRHEELRQTVLRKTMGTLAGLLLAERLGDGSLKPMACLSRQPLIEVVLFLEEPELLPQRSTPLRKSTEKDRKNILDQKLTAKLHQWGIPFFLYDLDKRKPVLWRVRDLA</sequence>
<dbReference type="RefSeq" id="WP_190923910.1">
    <property type="nucleotide sequence ID" value="NZ_JACXAC010000003.1"/>
</dbReference>
<comment type="caution">
    <text evidence="1">The sequence shown here is derived from an EMBL/GenBank/DDBJ whole genome shotgun (WGS) entry which is preliminary data.</text>
</comment>
<protein>
    <submittedName>
        <fullName evidence="1">Uncharacterized protein</fullName>
    </submittedName>
</protein>